<dbReference type="CDD" id="cd07022">
    <property type="entry name" value="S49_Sppa_36K_type"/>
    <property type="match status" value="1"/>
</dbReference>
<dbReference type="Pfam" id="PF01343">
    <property type="entry name" value="Peptidase_S49"/>
    <property type="match status" value="1"/>
</dbReference>
<dbReference type="PANTHER" id="PTHR42987">
    <property type="entry name" value="PEPTIDASE S49"/>
    <property type="match status" value="1"/>
</dbReference>
<evidence type="ECO:0000313" key="4">
    <source>
        <dbReference type="EMBL" id="MDR6431296.1"/>
    </source>
</evidence>
<evidence type="ECO:0000256" key="2">
    <source>
        <dbReference type="SAM" id="MobiDB-lite"/>
    </source>
</evidence>
<evidence type="ECO:0000313" key="5">
    <source>
        <dbReference type="Proteomes" id="UP001184614"/>
    </source>
</evidence>
<feature type="region of interest" description="Disordered" evidence="2">
    <location>
        <begin position="362"/>
        <end position="409"/>
    </location>
</feature>
<keyword evidence="4" id="KW-0645">Protease</keyword>
<dbReference type="InterPro" id="IPR029045">
    <property type="entry name" value="ClpP/crotonase-like_dom_sf"/>
</dbReference>
<dbReference type="InterPro" id="IPR033855">
    <property type="entry name" value="Protein_C"/>
</dbReference>
<sequence length="422" mass="44175">MPATRALRAALAEPWAITAEGLELVLSVAARENDVSIEALEAYRAEHVPTAERLTRRGGVAVLDVRGPLVSRANLFTAISGATSYDVLRRDLQASLDDPSIRAIVMSYDTPGGSVTNVDELAKAVRAGKAIKPIVAYVGGSAASAGYWLASQSSEIVIADTAILGSIGVRAALQDTSKKDAEAGRIEFISSQSPGKRTDLSTDEGRARIQRTIDALAEVFIATVADGRGVKPDDVIAEFGGGDVLIGSAAVAAGMADRIGSFEAVIKEMDGRSPSSTSHFRSNAMNETMIARADHDAAVATARTEGQTIGEKAGATAERARIQAILTMPEAKGREASAMHLAFTTDLSAETAKGVLTGLVASKSEPENDPDDESQPQGQRSQDAPGGLVLFDPQGDRPQTGAEKAKSMWSKTIEKVNARSGF</sequence>
<proteinExistence type="inferred from homology"/>
<dbReference type="GO" id="GO:0006508">
    <property type="term" value="P:proteolysis"/>
    <property type="evidence" value="ECO:0007669"/>
    <property type="project" value="UniProtKB-KW"/>
</dbReference>
<keyword evidence="4" id="KW-0378">Hydrolase</keyword>
<name>A0ABU1M6B8_9HYPH</name>
<dbReference type="EMBL" id="JAVDQT010000001">
    <property type="protein sequence ID" value="MDR6431296.1"/>
    <property type="molecule type" value="Genomic_DNA"/>
</dbReference>
<protein>
    <submittedName>
        <fullName evidence="4">ClpP class serine protease</fullName>
    </submittedName>
</protein>
<dbReference type="RefSeq" id="WP_310010495.1">
    <property type="nucleotide sequence ID" value="NZ_JAVDQT010000001.1"/>
</dbReference>
<gene>
    <name evidence="4" type="ORF">J2782_001001</name>
</gene>
<dbReference type="InterPro" id="IPR002142">
    <property type="entry name" value="Peptidase_S49"/>
</dbReference>
<dbReference type="SUPFAM" id="SSF52096">
    <property type="entry name" value="ClpP/crotonase"/>
    <property type="match status" value="1"/>
</dbReference>
<keyword evidence="5" id="KW-1185">Reference proteome</keyword>
<feature type="domain" description="Peptidase S49" evidence="3">
    <location>
        <begin position="129"/>
        <end position="270"/>
    </location>
</feature>
<dbReference type="PANTHER" id="PTHR42987:SF4">
    <property type="entry name" value="PROTEASE SOHB-RELATED"/>
    <property type="match status" value="1"/>
</dbReference>
<comment type="similarity">
    <text evidence="1">Belongs to the peptidase S49 family.</text>
</comment>
<dbReference type="GO" id="GO:0008233">
    <property type="term" value="F:peptidase activity"/>
    <property type="evidence" value="ECO:0007669"/>
    <property type="project" value="UniProtKB-KW"/>
</dbReference>
<evidence type="ECO:0000256" key="1">
    <source>
        <dbReference type="ARBA" id="ARBA00008683"/>
    </source>
</evidence>
<comment type="caution">
    <text evidence="4">The sequence shown here is derived from an EMBL/GenBank/DDBJ whole genome shotgun (WGS) entry which is preliminary data.</text>
</comment>
<accession>A0ABU1M6B8</accession>
<dbReference type="Gene3D" id="3.90.226.10">
    <property type="entry name" value="2-enoyl-CoA Hydratase, Chain A, domain 1"/>
    <property type="match status" value="1"/>
</dbReference>
<dbReference type="Proteomes" id="UP001184614">
    <property type="component" value="Unassembled WGS sequence"/>
</dbReference>
<evidence type="ECO:0000259" key="3">
    <source>
        <dbReference type="Pfam" id="PF01343"/>
    </source>
</evidence>
<organism evidence="4 5">
    <name type="scientific">Brucella pseudogrignonensis</name>
    <dbReference type="NCBI Taxonomy" id="419475"/>
    <lineage>
        <taxon>Bacteria</taxon>
        <taxon>Pseudomonadati</taxon>
        <taxon>Pseudomonadota</taxon>
        <taxon>Alphaproteobacteria</taxon>
        <taxon>Hyphomicrobiales</taxon>
        <taxon>Brucellaceae</taxon>
        <taxon>Brucella/Ochrobactrum group</taxon>
        <taxon>Brucella</taxon>
    </lineage>
</organism>
<reference evidence="4 5" key="1">
    <citation type="submission" date="2023-07" db="EMBL/GenBank/DDBJ databases">
        <title>Sorghum-associated microbial communities from plants grown in Nebraska, USA.</title>
        <authorList>
            <person name="Schachtman D."/>
        </authorList>
    </citation>
    <scope>NUCLEOTIDE SEQUENCE [LARGE SCALE GENOMIC DNA]</scope>
    <source>
        <strain evidence="4 5">DS1730</strain>
    </source>
</reference>